<keyword evidence="6" id="KW-0597">Phosphoprotein</keyword>
<feature type="transmembrane region" description="Helical" evidence="14">
    <location>
        <begin position="9"/>
        <end position="34"/>
    </location>
</feature>
<name>A0A3B1B152_9ZZZZ</name>
<protein>
    <recommendedName>
        <fullName evidence="3">histidine kinase</fullName>
        <ecNumber evidence="3">2.7.13.3</ecNumber>
    </recommendedName>
</protein>
<evidence type="ECO:0000256" key="9">
    <source>
        <dbReference type="ARBA" id="ARBA00022741"/>
    </source>
</evidence>
<dbReference type="GO" id="GO:0005524">
    <property type="term" value="F:ATP binding"/>
    <property type="evidence" value="ECO:0007669"/>
    <property type="project" value="UniProtKB-KW"/>
</dbReference>
<evidence type="ECO:0000256" key="14">
    <source>
        <dbReference type="SAM" id="Phobius"/>
    </source>
</evidence>
<evidence type="ECO:0000256" key="7">
    <source>
        <dbReference type="ARBA" id="ARBA00022679"/>
    </source>
</evidence>
<dbReference type="Pfam" id="PF13675">
    <property type="entry name" value="PilJ"/>
    <property type="match status" value="1"/>
</dbReference>
<keyword evidence="8 14" id="KW-0812">Transmembrane</keyword>
<keyword evidence="13 14" id="KW-0472">Membrane</keyword>
<evidence type="ECO:0000256" key="2">
    <source>
        <dbReference type="ARBA" id="ARBA00004429"/>
    </source>
</evidence>
<dbReference type="InterPro" id="IPR050482">
    <property type="entry name" value="Sensor_HK_TwoCompSys"/>
</dbReference>
<proteinExistence type="predicted"/>
<dbReference type="Gene3D" id="1.20.5.1930">
    <property type="match status" value="1"/>
</dbReference>
<dbReference type="Gene3D" id="1.20.120.960">
    <property type="entry name" value="Histidine kinase NarX, sensor domain"/>
    <property type="match status" value="1"/>
</dbReference>
<dbReference type="InterPro" id="IPR029095">
    <property type="entry name" value="NarX-like_N"/>
</dbReference>
<dbReference type="InterPro" id="IPR011712">
    <property type="entry name" value="Sig_transdc_His_kin_sub3_dim/P"/>
</dbReference>
<evidence type="ECO:0000256" key="3">
    <source>
        <dbReference type="ARBA" id="ARBA00012438"/>
    </source>
</evidence>
<dbReference type="SMART" id="SM00304">
    <property type="entry name" value="HAMP"/>
    <property type="match status" value="1"/>
</dbReference>
<keyword evidence="12 14" id="KW-1133">Transmembrane helix</keyword>
<comment type="subcellular location">
    <subcellularLocation>
        <location evidence="2">Cell inner membrane</location>
        <topology evidence="2">Multi-pass membrane protein</topology>
    </subcellularLocation>
</comment>
<keyword evidence="4" id="KW-1003">Cell membrane</keyword>
<keyword evidence="7" id="KW-0808">Transferase</keyword>
<feature type="domain" description="HAMP" evidence="15">
    <location>
        <begin position="210"/>
        <end position="262"/>
    </location>
</feature>
<keyword evidence="9" id="KW-0547">Nucleotide-binding</keyword>
<keyword evidence="5" id="KW-0997">Cell inner membrane</keyword>
<gene>
    <name evidence="16" type="ORF">MNBD_GAMMA24-786</name>
</gene>
<dbReference type="Gene3D" id="1.10.8.500">
    <property type="entry name" value="HAMP domain in histidine kinase"/>
    <property type="match status" value="1"/>
</dbReference>
<dbReference type="GO" id="GO:0046983">
    <property type="term" value="F:protein dimerization activity"/>
    <property type="evidence" value="ECO:0007669"/>
    <property type="project" value="InterPro"/>
</dbReference>
<dbReference type="GO" id="GO:0000155">
    <property type="term" value="F:phosphorelay sensor kinase activity"/>
    <property type="evidence" value="ECO:0007669"/>
    <property type="project" value="InterPro"/>
</dbReference>
<dbReference type="SUPFAM" id="SSF55874">
    <property type="entry name" value="ATPase domain of HSP90 chaperone/DNA topoisomerase II/histidine kinase"/>
    <property type="match status" value="1"/>
</dbReference>
<evidence type="ECO:0000256" key="5">
    <source>
        <dbReference type="ARBA" id="ARBA00022519"/>
    </source>
</evidence>
<dbReference type="PANTHER" id="PTHR24421:SF10">
    <property type="entry name" value="NITRATE_NITRITE SENSOR PROTEIN NARQ"/>
    <property type="match status" value="1"/>
</dbReference>
<dbReference type="CDD" id="cd19408">
    <property type="entry name" value="NarX_NarQ_sensor"/>
    <property type="match status" value="1"/>
</dbReference>
<evidence type="ECO:0000256" key="4">
    <source>
        <dbReference type="ARBA" id="ARBA00022475"/>
    </source>
</evidence>
<evidence type="ECO:0000256" key="13">
    <source>
        <dbReference type="ARBA" id="ARBA00023136"/>
    </source>
</evidence>
<feature type="transmembrane region" description="Helical" evidence="14">
    <location>
        <begin position="188"/>
        <end position="210"/>
    </location>
</feature>
<evidence type="ECO:0000256" key="10">
    <source>
        <dbReference type="ARBA" id="ARBA00022777"/>
    </source>
</evidence>
<keyword evidence="10" id="KW-0418">Kinase</keyword>
<organism evidence="16">
    <name type="scientific">hydrothermal vent metagenome</name>
    <dbReference type="NCBI Taxonomy" id="652676"/>
    <lineage>
        <taxon>unclassified sequences</taxon>
        <taxon>metagenomes</taxon>
        <taxon>ecological metagenomes</taxon>
    </lineage>
</organism>
<dbReference type="InterPro" id="IPR003660">
    <property type="entry name" value="HAMP_dom"/>
</dbReference>
<sequence>MPLRIRHSLLFNLGTVMTAITLLAFTSMAVSLFIADTMEGEATAINESGALRMRSYRIASSLVYDAVDIKEQWQKTYALVEEFEQHLHSPELTAVIPKDKQQPLRQAYDRIEFQWREEIRPLLDIYLDGILGFLPESSGGQDFSISQDAVTNLRAQYFANVSGFVNNIDYLVSLLEEDAEANVHDLRIYQFFALLLTVILALTGLILVNLRIRLPLQQLLIGAERARQRDFSFRTRHTGRDELGQLGLAFNSMAEDLSRIYNELEDRVQQKTTDLKRSNCSLELLYNTVRRLNLASSPHEAYPELLQDIEKLADMHCGAICLSHQDSKTAAMLASTLDKETCIKQLCEKEGCSRCLHSDDIQNLKLDNNRNIVTIPIQDKNQQYGVLLMAPHAGKTIETWQIQLLETIAGHIGITLNSLQQAAENQRLELMEERSIIARELHDSLAQSLTFMKIQVSRLQAELKKPENEATTENIITELRLGLNSAYRELRELLTTFRLKIDGETFNQALYKTVEEFNERSDTHIHCDNRLPYFNLTPNEEIHVLQLIREALSNVIHHAQAQNAQVLLKYNPQGDIQIHIEDDGIGIDECPSQSHHYGLTIMNERSKSIHGHLSIETRASGGTLVKLIFSPSNPIKPVNFQHE</sequence>
<dbReference type="InterPro" id="IPR036890">
    <property type="entry name" value="HATPase_C_sf"/>
</dbReference>
<dbReference type="EMBL" id="UOFZ01000009">
    <property type="protein sequence ID" value="VAX12026.1"/>
    <property type="molecule type" value="Genomic_DNA"/>
</dbReference>
<comment type="catalytic activity">
    <reaction evidence="1">
        <text>ATP + protein L-histidine = ADP + protein N-phospho-L-histidine.</text>
        <dbReference type="EC" id="2.7.13.3"/>
    </reaction>
</comment>
<evidence type="ECO:0000256" key="1">
    <source>
        <dbReference type="ARBA" id="ARBA00000085"/>
    </source>
</evidence>
<dbReference type="AlphaFoldDB" id="A0A3B1B152"/>
<dbReference type="PANTHER" id="PTHR24421">
    <property type="entry name" value="NITRATE/NITRITE SENSOR PROTEIN NARX-RELATED"/>
    <property type="match status" value="1"/>
</dbReference>
<dbReference type="SUPFAM" id="SSF158472">
    <property type="entry name" value="HAMP domain-like"/>
    <property type="match status" value="1"/>
</dbReference>
<dbReference type="EC" id="2.7.13.3" evidence="3"/>
<dbReference type="Pfam" id="PF02518">
    <property type="entry name" value="HATPase_c"/>
    <property type="match status" value="1"/>
</dbReference>
<dbReference type="Pfam" id="PF07730">
    <property type="entry name" value="HisKA_3"/>
    <property type="match status" value="1"/>
</dbReference>
<dbReference type="PROSITE" id="PS50885">
    <property type="entry name" value="HAMP"/>
    <property type="match status" value="1"/>
</dbReference>
<dbReference type="Gene3D" id="3.30.565.10">
    <property type="entry name" value="Histidine kinase-like ATPase, C-terminal domain"/>
    <property type="match status" value="1"/>
</dbReference>
<reference evidence="16" key="1">
    <citation type="submission" date="2018-06" db="EMBL/GenBank/DDBJ databases">
        <authorList>
            <person name="Zhirakovskaya E."/>
        </authorList>
    </citation>
    <scope>NUCLEOTIDE SEQUENCE</scope>
</reference>
<evidence type="ECO:0000259" key="15">
    <source>
        <dbReference type="PROSITE" id="PS50885"/>
    </source>
</evidence>
<accession>A0A3B1B152</accession>
<dbReference type="CDD" id="cd16917">
    <property type="entry name" value="HATPase_UhpB-NarQ-NarX-like"/>
    <property type="match status" value="1"/>
</dbReference>
<evidence type="ECO:0000256" key="8">
    <source>
        <dbReference type="ARBA" id="ARBA00022692"/>
    </source>
</evidence>
<dbReference type="PIRSF" id="PIRSF003167">
    <property type="entry name" value="STHK_NarX/NarQ"/>
    <property type="match status" value="1"/>
</dbReference>
<dbReference type="Gene3D" id="3.30.450.40">
    <property type="match status" value="1"/>
</dbReference>
<keyword evidence="11" id="KW-0067">ATP-binding</keyword>
<evidence type="ECO:0000256" key="11">
    <source>
        <dbReference type="ARBA" id="ARBA00022840"/>
    </source>
</evidence>
<dbReference type="GO" id="GO:0005886">
    <property type="term" value="C:plasma membrane"/>
    <property type="evidence" value="ECO:0007669"/>
    <property type="project" value="UniProtKB-SubCell"/>
</dbReference>
<dbReference type="InterPro" id="IPR029016">
    <property type="entry name" value="GAF-like_dom_sf"/>
</dbReference>
<evidence type="ECO:0000256" key="6">
    <source>
        <dbReference type="ARBA" id="ARBA00022553"/>
    </source>
</evidence>
<dbReference type="InterPro" id="IPR003594">
    <property type="entry name" value="HATPase_dom"/>
</dbReference>
<dbReference type="SMART" id="SM00387">
    <property type="entry name" value="HATPase_c"/>
    <property type="match status" value="1"/>
</dbReference>
<evidence type="ECO:0000256" key="12">
    <source>
        <dbReference type="ARBA" id="ARBA00022989"/>
    </source>
</evidence>
<dbReference type="Pfam" id="PF00672">
    <property type="entry name" value="HAMP"/>
    <property type="match status" value="1"/>
</dbReference>
<dbReference type="InterPro" id="IPR042295">
    <property type="entry name" value="NarX-like_N_sf"/>
</dbReference>
<dbReference type="SUPFAM" id="SSF55781">
    <property type="entry name" value="GAF domain-like"/>
    <property type="match status" value="1"/>
</dbReference>
<dbReference type="CDD" id="cd06225">
    <property type="entry name" value="HAMP"/>
    <property type="match status" value="1"/>
</dbReference>
<evidence type="ECO:0000313" key="16">
    <source>
        <dbReference type="EMBL" id="VAX12026.1"/>
    </source>
</evidence>
<dbReference type="InterPro" id="IPR016380">
    <property type="entry name" value="Sig_transdc_His_kin_NarX/NarQ"/>
</dbReference>